<gene>
    <name evidence="3" type="ORF">GGR03_003938</name>
</gene>
<protein>
    <submittedName>
        <fullName evidence="3">Uncharacterized protein</fullName>
    </submittedName>
</protein>
<feature type="chain" id="PRO_5030892577" evidence="2">
    <location>
        <begin position="35"/>
        <end position="88"/>
    </location>
</feature>
<proteinExistence type="predicted"/>
<comment type="caution">
    <text evidence="3">The sequence shown here is derived from an EMBL/GenBank/DDBJ whole genome shotgun (WGS) entry which is preliminary data.</text>
</comment>
<sequence length="88" mass="9011">MTGAYPARSRRGAARGPGIPAAQWLSLAASPTFAAMALATAVGVAPADVCAAGQGSWLGGMVPMYLLMSAFHTGPWLTLAAGRRNRRP</sequence>
<dbReference type="AlphaFoldDB" id="A0A7W6HH70"/>
<dbReference type="EMBL" id="JACIEM010000005">
    <property type="protein sequence ID" value="MBB4004843.1"/>
    <property type="molecule type" value="Genomic_DNA"/>
</dbReference>
<feature type="signal peptide" evidence="2">
    <location>
        <begin position="1"/>
        <end position="34"/>
    </location>
</feature>
<keyword evidence="1" id="KW-0812">Transmembrane</keyword>
<keyword evidence="1" id="KW-0472">Membrane</keyword>
<feature type="transmembrane region" description="Helical" evidence="1">
    <location>
        <begin position="57"/>
        <end position="79"/>
    </location>
</feature>
<evidence type="ECO:0000313" key="3">
    <source>
        <dbReference type="EMBL" id="MBB4004843.1"/>
    </source>
</evidence>
<evidence type="ECO:0000256" key="2">
    <source>
        <dbReference type="SAM" id="SignalP"/>
    </source>
</evidence>
<keyword evidence="2" id="KW-0732">Signal</keyword>
<dbReference type="Proteomes" id="UP000588647">
    <property type="component" value="Unassembled WGS sequence"/>
</dbReference>
<dbReference type="RefSeq" id="WP_246368246.1">
    <property type="nucleotide sequence ID" value="NZ_JAAAMM010000005.1"/>
</dbReference>
<accession>A0A7W6HH70</accession>
<keyword evidence="1" id="KW-1133">Transmembrane helix</keyword>
<evidence type="ECO:0000313" key="4">
    <source>
        <dbReference type="Proteomes" id="UP000588647"/>
    </source>
</evidence>
<keyword evidence="4" id="KW-1185">Reference proteome</keyword>
<reference evidence="3 4" key="1">
    <citation type="submission" date="2020-08" db="EMBL/GenBank/DDBJ databases">
        <title>Genomic Encyclopedia of Type Strains, Phase IV (KMG-IV): sequencing the most valuable type-strain genomes for metagenomic binning, comparative biology and taxonomic classification.</title>
        <authorList>
            <person name="Goeker M."/>
        </authorList>
    </citation>
    <scope>NUCLEOTIDE SEQUENCE [LARGE SCALE GENOMIC DNA]</scope>
    <source>
        <strain evidence="3 4">DSM 103570</strain>
    </source>
</reference>
<organism evidence="3 4">
    <name type="scientific">Aurantimonas endophytica</name>
    <dbReference type="NCBI Taxonomy" id="1522175"/>
    <lineage>
        <taxon>Bacteria</taxon>
        <taxon>Pseudomonadati</taxon>
        <taxon>Pseudomonadota</taxon>
        <taxon>Alphaproteobacteria</taxon>
        <taxon>Hyphomicrobiales</taxon>
        <taxon>Aurantimonadaceae</taxon>
        <taxon>Aurantimonas</taxon>
    </lineage>
</organism>
<evidence type="ECO:0000256" key="1">
    <source>
        <dbReference type="SAM" id="Phobius"/>
    </source>
</evidence>
<name>A0A7W6HH70_9HYPH</name>